<dbReference type="OrthoDB" id="10265785at2759"/>
<comment type="caution">
    <text evidence="1">The sequence shown here is derived from an EMBL/GenBank/DDBJ whole genome shotgun (WGS) entry which is preliminary data.</text>
</comment>
<evidence type="ECO:0000313" key="2">
    <source>
        <dbReference type="Proteomes" id="UP000663852"/>
    </source>
</evidence>
<name>A0A815R2M9_ADIRI</name>
<reference evidence="1" key="1">
    <citation type="submission" date="2021-02" db="EMBL/GenBank/DDBJ databases">
        <authorList>
            <person name="Nowell W R."/>
        </authorList>
    </citation>
    <scope>NUCLEOTIDE SEQUENCE</scope>
</reference>
<gene>
    <name evidence="1" type="ORF">EDS130_LOCUS40811</name>
</gene>
<protein>
    <submittedName>
        <fullName evidence="1">Uncharacterized protein</fullName>
    </submittedName>
</protein>
<dbReference type="AlphaFoldDB" id="A0A815R2M9"/>
<sequence length="69" mass="7832">MGYKDQIEDTSTMLPGNLQIIVTSSVILPDLLEITNKLMKDPAKILIEIEDHTLEGIRQFYVLVEDEVT</sequence>
<dbReference type="EMBL" id="CAJNOJ010000507">
    <property type="protein sequence ID" value="CAF1471262.1"/>
    <property type="molecule type" value="Genomic_DNA"/>
</dbReference>
<proteinExistence type="predicted"/>
<dbReference type="Proteomes" id="UP000663852">
    <property type="component" value="Unassembled WGS sequence"/>
</dbReference>
<organism evidence="1 2">
    <name type="scientific">Adineta ricciae</name>
    <name type="common">Rotifer</name>
    <dbReference type="NCBI Taxonomy" id="249248"/>
    <lineage>
        <taxon>Eukaryota</taxon>
        <taxon>Metazoa</taxon>
        <taxon>Spiralia</taxon>
        <taxon>Gnathifera</taxon>
        <taxon>Rotifera</taxon>
        <taxon>Eurotatoria</taxon>
        <taxon>Bdelloidea</taxon>
        <taxon>Adinetida</taxon>
        <taxon>Adinetidae</taxon>
        <taxon>Adineta</taxon>
    </lineage>
</organism>
<evidence type="ECO:0000313" key="1">
    <source>
        <dbReference type="EMBL" id="CAF1471262.1"/>
    </source>
</evidence>
<accession>A0A815R2M9</accession>